<feature type="non-terminal residue" evidence="1">
    <location>
        <position position="49"/>
    </location>
</feature>
<protein>
    <submittedName>
        <fullName evidence="1">13255_t:CDS:1</fullName>
    </submittedName>
</protein>
<name>A0A9W4TAL3_9GLOM</name>
<organism evidence="1 2">
    <name type="scientific">Funneliformis geosporum</name>
    <dbReference type="NCBI Taxonomy" id="1117311"/>
    <lineage>
        <taxon>Eukaryota</taxon>
        <taxon>Fungi</taxon>
        <taxon>Fungi incertae sedis</taxon>
        <taxon>Mucoromycota</taxon>
        <taxon>Glomeromycotina</taxon>
        <taxon>Glomeromycetes</taxon>
        <taxon>Glomerales</taxon>
        <taxon>Glomeraceae</taxon>
        <taxon>Funneliformis</taxon>
    </lineage>
</organism>
<dbReference type="Proteomes" id="UP001153678">
    <property type="component" value="Unassembled WGS sequence"/>
</dbReference>
<keyword evidence="2" id="KW-1185">Reference proteome</keyword>
<sequence>IPVDLESIDLFRNITNGPYFFIFMEAFWTALDDPLDTLGRSWMILLGLN</sequence>
<dbReference type="AlphaFoldDB" id="A0A9W4TAL3"/>
<proteinExistence type="predicted"/>
<feature type="non-terminal residue" evidence="1">
    <location>
        <position position="1"/>
    </location>
</feature>
<gene>
    <name evidence="1" type="ORF">FWILDA_LOCUS18581</name>
</gene>
<evidence type="ECO:0000313" key="1">
    <source>
        <dbReference type="EMBL" id="CAI2198454.1"/>
    </source>
</evidence>
<accession>A0A9W4TAL3</accession>
<dbReference type="EMBL" id="CAMKVN010018698">
    <property type="protein sequence ID" value="CAI2198454.1"/>
    <property type="molecule type" value="Genomic_DNA"/>
</dbReference>
<reference evidence="1" key="1">
    <citation type="submission" date="2022-08" db="EMBL/GenBank/DDBJ databases">
        <authorList>
            <person name="Kallberg Y."/>
            <person name="Tangrot J."/>
            <person name="Rosling A."/>
        </authorList>
    </citation>
    <scope>NUCLEOTIDE SEQUENCE</scope>
    <source>
        <strain evidence="1">Wild A</strain>
    </source>
</reference>
<comment type="caution">
    <text evidence="1">The sequence shown here is derived from an EMBL/GenBank/DDBJ whole genome shotgun (WGS) entry which is preliminary data.</text>
</comment>
<evidence type="ECO:0000313" key="2">
    <source>
        <dbReference type="Proteomes" id="UP001153678"/>
    </source>
</evidence>